<evidence type="ECO:0000259" key="19">
    <source>
        <dbReference type="PROSITE" id="PS50008"/>
    </source>
</evidence>
<dbReference type="PANTHER" id="PTHR10336:SF159">
    <property type="entry name" value="1-PHOSPHATIDYLINOSITOL 4,5-BISPHOSPHATE PHOSPHODIESTERASE GAMMA"/>
    <property type="match status" value="1"/>
</dbReference>
<keyword evidence="8 14" id="KW-0442">Lipid degradation</keyword>
<keyword evidence="9 12" id="KW-0727">SH2 domain</keyword>
<reference evidence="20 21" key="1">
    <citation type="journal article" date="2021" name="BMC Biol.">
        <title>Horizontally acquired antibacterial genes associated with adaptive radiation of ladybird beetles.</title>
        <authorList>
            <person name="Li H.S."/>
            <person name="Tang X.F."/>
            <person name="Huang Y.H."/>
            <person name="Xu Z.Y."/>
            <person name="Chen M.L."/>
            <person name="Du X.Y."/>
            <person name="Qiu B.Y."/>
            <person name="Chen P.T."/>
            <person name="Zhang W."/>
            <person name="Slipinski A."/>
            <person name="Escalona H.E."/>
            <person name="Waterhouse R.M."/>
            <person name="Zwick A."/>
            <person name="Pang H."/>
        </authorList>
    </citation>
    <scope>NUCLEOTIDE SEQUENCE [LARGE SCALE GENOMIC DNA]</scope>
    <source>
        <strain evidence="20">SYSU2018</strain>
    </source>
</reference>
<feature type="domain" description="SH3" evidence="16">
    <location>
        <begin position="749"/>
        <end position="811"/>
    </location>
</feature>
<evidence type="ECO:0000256" key="1">
    <source>
        <dbReference type="ARBA" id="ARBA00001913"/>
    </source>
</evidence>
<keyword evidence="5" id="KW-0677">Repeat</keyword>
<dbReference type="SUPFAM" id="SSF50044">
    <property type="entry name" value="SH3-domain"/>
    <property type="match status" value="1"/>
</dbReference>
<dbReference type="CDD" id="cd08592">
    <property type="entry name" value="PI-PLCc_gamma"/>
    <property type="match status" value="1"/>
</dbReference>
<dbReference type="InterPro" id="IPR000980">
    <property type="entry name" value="SH2"/>
</dbReference>
<dbReference type="Gene3D" id="3.20.20.190">
    <property type="entry name" value="Phosphatidylinositol (PI) phosphodiesterase"/>
    <property type="match status" value="2"/>
</dbReference>
<dbReference type="Gene3D" id="2.60.40.150">
    <property type="entry name" value="C2 domain"/>
    <property type="match status" value="1"/>
</dbReference>
<dbReference type="PRINTS" id="PR00401">
    <property type="entry name" value="SH2DOMAIN"/>
</dbReference>
<dbReference type="InterPro" id="IPR035892">
    <property type="entry name" value="C2_domain_sf"/>
</dbReference>
<dbReference type="GO" id="GO:0004435">
    <property type="term" value="F:phosphatidylinositol-4,5-bisphosphate phospholipase C activity"/>
    <property type="evidence" value="ECO:0007669"/>
    <property type="project" value="UniProtKB-EC"/>
</dbReference>
<dbReference type="GO" id="GO:0016042">
    <property type="term" value="P:lipid catabolic process"/>
    <property type="evidence" value="ECO:0007669"/>
    <property type="project" value="UniProtKB-KW"/>
</dbReference>
<dbReference type="GO" id="GO:0048468">
    <property type="term" value="P:cell development"/>
    <property type="evidence" value="ECO:0007669"/>
    <property type="project" value="UniProtKB-ARBA"/>
</dbReference>
<dbReference type="SMART" id="SM00239">
    <property type="entry name" value="C2"/>
    <property type="match status" value="1"/>
</dbReference>
<dbReference type="SMART" id="SM00148">
    <property type="entry name" value="PLCXc"/>
    <property type="match status" value="1"/>
</dbReference>
<organism evidence="20 21">
    <name type="scientific">Cryptolaemus montrouzieri</name>
    <dbReference type="NCBI Taxonomy" id="559131"/>
    <lineage>
        <taxon>Eukaryota</taxon>
        <taxon>Metazoa</taxon>
        <taxon>Ecdysozoa</taxon>
        <taxon>Arthropoda</taxon>
        <taxon>Hexapoda</taxon>
        <taxon>Insecta</taxon>
        <taxon>Pterygota</taxon>
        <taxon>Neoptera</taxon>
        <taxon>Endopterygota</taxon>
        <taxon>Coleoptera</taxon>
        <taxon>Polyphaga</taxon>
        <taxon>Cucujiformia</taxon>
        <taxon>Coccinelloidea</taxon>
        <taxon>Coccinellidae</taxon>
        <taxon>Scymninae</taxon>
        <taxon>Scymnini</taxon>
        <taxon>Cryptolaemus</taxon>
    </lineage>
</organism>
<evidence type="ECO:0000256" key="9">
    <source>
        <dbReference type="ARBA" id="ARBA00022999"/>
    </source>
</evidence>
<dbReference type="SMART" id="SM00252">
    <property type="entry name" value="SH2"/>
    <property type="match status" value="2"/>
</dbReference>
<dbReference type="PANTHER" id="PTHR10336">
    <property type="entry name" value="PHOSPHOINOSITIDE-SPECIFIC PHOSPHOLIPASE C FAMILY PROTEIN"/>
    <property type="match status" value="1"/>
</dbReference>
<evidence type="ECO:0000256" key="11">
    <source>
        <dbReference type="ARBA" id="ARBA00023224"/>
    </source>
</evidence>
<keyword evidence="11" id="KW-0807">Transducer</keyword>
<dbReference type="PROSITE" id="PS50002">
    <property type="entry name" value="SH3"/>
    <property type="match status" value="1"/>
</dbReference>
<proteinExistence type="predicted"/>
<evidence type="ECO:0000256" key="7">
    <source>
        <dbReference type="ARBA" id="ARBA00022837"/>
    </source>
</evidence>
<dbReference type="InterPro" id="IPR017946">
    <property type="entry name" value="PLC-like_Pdiesterase_TIM-brl"/>
</dbReference>
<comment type="catalytic activity">
    <reaction evidence="14">
        <text>a 1,2-diacyl-sn-glycero-3-phospho-(1D-myo-inositol-4,5-bisphosphate) + H2O = 1D-myo-inositol 1,4,5-trisphosphate + a 1,2-diacyl-sn-glycerol + H(+)</text>
        <dbReference type="Rhea" id="RHEA:33179"/>
        <dbReference type="ChEBI" id="CHEBI:15377"/>
        <dbReference type="ChEBI" id="CHEBI:15378"/>
        <dbReference type="ChEBI" id="CHEBI:17815"/>
        <dbReference type="ChEBI" id="CHEBI:58456"/>
        <dbReference type="ChEBI" id="CHEBI:203600"/>
        <dbReference type="EC" id="3.1.4.11"/>
    </reaction>
</comment>
<feature type="domain" description="SH2" evidence="15">
    <location>
        <begin position="525"/>
        <end position="617"/>
    </location>
</feature>
<dbReference type="Pfam" id="PF23583">
    <property type="entry name" value="EF_HAND_2_PLCG"/>
    <property type="match status" value="1"/>
</dbReference>
<evidence type="ECO:0000256" key="6">
    <source>
        <dbReference type="ARBA" id="ARBA00022801"/>
    </source>
</evidence>
<accession>A0ABD2NBR7</accession>
<evidence type="ECO:0000313" key="20">
    <source>
        <dbReference type="EMBL" id="KAL3276024.1"/>
    </source>
</evidence>
<dbReference type="CDD" id="cd13362">
    <property type="entry name" value="PH_PLC_gamma"/>
    <property type="match status" value="1"/>
</dbReference>
<keyword evidence="7" id="KW-0106">Calcium</keyword>
<dbReference type="PROSITE" id="PS50007">
    <property type="entry name" value="PIPLC_X_DOMAIN"/>
    <property type="match status" value="1"/>
</dbReference>
<dbReference type="Gene3D" id="1.10.238.10">
    <property type="entry name" value="EF-hand"/>
    <property type="match status" value="1"/>
</dbReference>
<evidence type="ECO:0000256" key="8">
    <source>
        <dbReference type="ARBA" id="ARBA00022963"/>
    </source>
</evidence>
<dbReference type="FunFam" id="3.20.20.190:FF:000004">
    <property type="entry name" value="1-phosphatidylinositol 4,5-bisphosphate phosphodiesterase gamma"/>
    <property type="match status" value="1"/>
</dbReference>
<dbReference type="Proteomes" id="UP001516400">
    <property type="component" value="Unassembled WGS sequence"/>
</dbReference>
<dbReference type="InterPro" id="IPR011993">
    <property type="entry name" value="PH-like_dom_sf"/>
</dbReference>
<dbReference type="InterPro" id="IPR001849">
    <property type="entry name" value="PH_domain"/>
</dbReference>
<dbReference type="PROSITE" id="PS50001">
    <property type="entry name" value="SH2"/>
    <property type="match status" value="2"/>
</dbReference>
<keyword evidence="4" id="KW-0597">Phosphoprotein</keyword>
<dbReference type="Pfam" id="PF00017">
    <property type="entry name" value="SH2"/>
    <property type="match status" value="2"/>
</dbReference>
<keyword evidence="21" id="KW-1185">Reference proteome</keyword>
<dbReference type="EMBL" id="JABFTP020000083">
    <property type="protein sequence ID" value="KAL3276024.1"/>
    <property type="molecule type" value="Genomic_DNA"/>
</dbReference>
<dbReference type="InterPro" id="IPR001452">
    <property type="entry name" value="SH3_domain"/>
</dbReference>
<gene>
    <name evidence="20" type="ORF">HHI36_020754</name>
</gene>
<dbReference type="InterPro" id="IPR057061">
    <property type="entry name" value="PLCG_EF-hand_2"/>
</dbReference>
<dbReference type="Pfam" id="PF00388">
    <property type="entry name" value="PI-PLC-X"/>
    <property type="match status" value="1"/>
</dbReference>
<feature type="domain" description="SH2" evidence="15">
    <location>
        <begin position="628"/>
        <end position="717"/>
    </location>
</feature>
<evidence type="ECO:0000256" key="14">
    <source>
        <dbReference type="RuleBase" id="RU361133"/>
    </source>
</evidence>
<dbReference type="GO" id="GO:0007165">
    <property type="term" value="P:signal transduction"/>
    <property type="evidence" value="ECO:0007669"/>
    <property type="project" value="UniProtKB-KW"/>
</dbReference>
<dbReference type="SUPFAM" id="SSF50729">
    <property type="entry name" value="PH domain-like"/>
    <property type="match status" value="1"/>
</dbReference>
<dbReference type="PRINTS" id="PR00390">
    <property type="entry name" value="PHPHLIPASEC"/>
</dbReference>
<evidence type="ECO:0000259" key="15">
    <source>
        <dbReference type="PROSITE" id="PS50001"/>
    </source>
</evidence>
<dbReference type="InterPro" id="IPR001711">
    <property type="entry name" value="PLipase_C_Pinositol-sp_Y"/>
</dbReference>
<dbReference type="SMART" id="SM00233">
    <property type="entry name" value="PH"/>
    <property type="match status" value="2"/>
</dbReference>
<dbReference type="SUPFAM" id="SSF51695">
    <property type="entry name" value="PLC-like phosphodiesterases"/>
    <property type="match status" value="1"/>
</dbReference>
<sequence length="1175" mass="136516">MFSLTNGTFCMGSGFGYITEMEQIISQLERGTLVTKFSWRKKAERKTLLIRRETRQLVWSRITNSTKPTDGALDLREVKEIRLGKCSKDFEKWSDEVKKIENLKCFVIFYGSEFKLRVLSIVALSEKECELWVKGLRYLVKDTLAAPYSIKVQGWLRREFYGMENVNEAINYKISTYKLREVFNEVDTRRRTEICFDDFAVLYQKIILDEKRIEDLFDKIISYSPNLKTISLQGLMHFLQREQSQKVEDERTVSKLMCDFLKDPQRDVQDPYFTLSEFMDYLFSKQNDVWDPLKDKVYQDMTKPLSHYWIASSHNTYLTGDQFSSESSVEAYVRCLRMGCRCIELDCWDGPDGMPFIYHGHTLTTKIKFIDVIKTIKEHAFATSEYPVFLSIEDNCSLPQQRKMASAIQEVFGEMLVVQPMDKNESQLPSPHQLRRRIVLKHKKLPEGQEEAAVLIRNEGNEMDLRSSVKNGIMYIEDPVDKEWNPHFFVLTNSQLFYTDCYRLDAESERSEDEEDSSSSSFQRREEAEQLLMAHSHLGDGTFLVRASVTFVGEYCLSFWRCGQVNHCRIRSKQDKQQTKFYLMDAKYFDSLYSLITYYRNNPLVTAEFAITLQEPVPQPKRHETQPWYHKNTGKLQAEEILKRVKNEGAFMVRPSENDSNCFTISFRADKKIKHCRIKLEGRLYTIGNVEFESLVELVNYYENHPLYKKVKLTYPISEDAVRRMSMDLQESSAYNSTPSYMDPSVFVPAKITVKALYDYRAHRTDELSFCKHAIITNVTKPENSQGWWKGDYGGMKQQFFPAIYVVEIDRSEPQDSDDGSSENMLQGQLDMNGAIVDLLNNPDRVGLEWVLRIVTLTACTPFEVAVRSRDLALEWMLSIKEVAQRACALEHQHKEMEKACRIAKEISNLIIYCRSVAFNLERAKNNSFVFNEMSSFPENKAEKLICQQERQFFLKYHQFQFSRVYPKGQRIDSSNYNPVNLWNCGSQMVALNYQTGDKPMQLNQAKFRDNGFCGYLLKPDFMLRSDFDPFDKTTLVGAEPLKISIRVIAARHLVRSKKGTVSPFVEIEVQGAPYDSGVKLVTKPVADNGFNPIWMNEKCEFVISNPPFAFLRFLVQDEDVFGEPNFIGQATYSIQCLRSGYRSVWLKNAFSEDLELASLLIHISIKNSSELPIR</sequence>
<dbReference type="EC" id="3.1.4.11" evidence="2 14"/>
<dbReference type="Gene3D" id="2.30.30.40">
    <property type="entry name" value="SH3 Domains"/>
    <property type="match status" value="1"/>
</dbReference>
<dbReference type="AlphaFoldDB" id="A0ABD2NBR7"/>
<dbReference type="CDD" id="cd09932">
    <property type="entry name" value="SH2_C-SH2_PLC_gamma_like"/>
    <property type="match status" value="1"/>
</dbReference>
<evidence type="ECO:0000259" key="18">
    <source>
        <dbReference type="PROSITE" id="PS50004"/>
    </source>
</evidence>
<dbReference type="CDD" id="cd16201">
    <property type="entry name" value="EFh_PI-PLCgamma"/>
    <property type="match status" value="1"/>
</dbReference>
<dbReference type="Pfam" id="PF00018">
    <property type="entry name" value="SH3_1"/>
    <property type="match status" value="1"/>
</dbReference>
<dbReference type="Gene3D" id="2.30.29.30">
    <property type="entry name" value="Pleckstrin-homology domain (PH domain)/Phosphotyrosine-binding domain (PTB)"/>
    <property type="match status" value="1"/>
</dbReference>
<evidence type="ECO:0000256" key="2">
    <source>
        <dbReference type="ARBA" id="ARBA00012368"/>
    </source>
</evidence>
<dbReference type="InterPro" id="IPR035023">
    <property type="entry name" value="PLC-gamma_C-SH2"/>
</dbReference>
<dbReference type="InterPro" id="IPR036028">
    <property type="entry name" value="SH3-like_dom_sf"/>
</dbReference>
<evidence type="ECO:0000256" key="4">
    <source>
        <dbReference type="ARBA" id="ARBA00022553"/>
    </source>
</evidence>
<comment type="caution">
    <text evidence="20">The sequence shown here is derived from an EMBL/GenBank/DDBJ whole genome shotgun (WGS) entry which is preliminary data.</text>
</comment>
<dbReference type="FunFam" id="3.30.505.10:FF:000011">
    <property type="entry name" value="1-phosphatidylinositol 4,5-bisphosphate phosphodiesterase gamma"/>
    <property type="match status" value="1"/>
</dbReference>
<dbReference type="InterPro" id="IPR000909">
    <property type="entry name" value="PLipase_C_PInositol-sp_X_dom"/>
</dbReference>
<feature type="domain" description="PI-PLC Y-box" evidence="19">
    <location>
        <begin position="907"/>
        <end position="1023"/>
    </location>
</feature>
<dbReference type="InterPro" id="IPR001192">
    <property type="entry name" value="PI-PLC_fam"/>
</dbReference>
<dbReference type="SUPFAM" id="SSF55550">
    <property type="entry name" value="SH2 domain"/>
    <property type="match status" value="2"/>
</dbReference>
<dbReference type="CDD" id="cd00275">
    <property type="entry name" value="C2_PLC_like"/>
    <property type="match status" value="1"/>
</dbReference>
<evidence type="ECO:0000256" key="5">
    <source>
        <dbReference type="ARBA" id="ARBA00022737"/>
    </source>
</evidence>
<dbReference type="PROSITE" id="PS50004">
    <property type="entry name" value="C2"/>
    <property type="match status" value="1"/>
</dbReference>
<dbReference type="GO" id="GO:0009653">
    <property type="term" value="P:anatomical structure morphogenesis"/>
    <property type="evidence" value="ECO:0007669"/>
    <property type="project" value="UniProtKB-ARBA"/>
</dbReference>
<dbReference type="SUPFAM" id="SSF47473">
    <property type="entry name" value="EF-hand"/>
    <property type="match status" value="1"/>
</dbReference>
<evidence type="ECO:0000256" key="13">
    <source>
        <dbReference type="PROSITE-ProRule" id="PRU00192"/>
    </source>
</evidence>
<feature type="domain" description="PH" evidence="17">
    <location>
        <begin position="26"/>
        <end position="141"/>
    </location>
</feature>
<dbReference type="Gene3D" id="3.30.505.10">
    <property type="entry name" value="SH2 domain"/>
    <property type="match status" value="2"/>
</dbReference>
<dbReference type="SMART" id="SM00326">
    <property type="entry name" value="SH3"/>
    <property type="match status" value="1"/>
</dbReference>
<feature type="domain" description="C2" evidence="18">
    <location>
        <begin position="1025"/>
        <end position="1149"/>
    </location>
</feature>
<keyword evidence="3 13" id="KW-0728">SH3 domain</keyword>
<dbReference type="InterPro" id="IPR011992">
    <property type="entry name" value="EF-hand-dom_pair"/>
</dbReference>
<dbReference type="SUPFAM" id="SSF49562">
    <property type="entry name" value="C2 domain (Calcium/lipid-binding domain, CaLB)"/>
    <property type="match status" value="1"/>
</dbReference>
<dbReference type="InterPro" id="IPR036860">
    <property type="entry name" value="SH2_dom_sf"/>
</dbReference>
<dbReference type="Pfam" id="PF00387">
    <property type="entry name" value="PI-PLC-Y"/>
    <property type="match status" value="1"/>
</dbReference>
<dbReference type="FunFam" id="3.30.505.10:FF:000009">
    <property type="entry name" value="1-phosphatidylinositol 4,5-bisphosphate phosphodiesterase gamma"/>
    <property type="match status" value="1"/>
</dbReference>
<dbReference type="SMART" id="SM00149">
    <property type="entry name" value="PLCYc"/>
    <property type="match status" value="1"/>
</dbReference>
<evidence type="ECO:0000256" key="3">
    <source>
        <dbReference type="ARBA" id="ARBA00022443"/>
    </source>
</evidence>
<evidence type="ECO:0000256" key="10">
    <source>
        <dbReference type="ARBA" id="ARBA00023098"/>
    </source>
</evidence>
<evidence type="ECO:0000313" key="21">
    <source>
        <dbReference type="Proteomes" id="UP001516400"/>
    </source>
</evidence>
<dbReference type="InterPro" id="IPR000008">
    <property type="entry name" value="C2_dom"/>
</dbReference>
<keyword evidence="6 14" id="KW-0378">Hydrolase</keyword>
<name>A0ABD2NBR7_9CUCU</name>
<dbReference type="PROSITE" id="PS50008">
    <property type="entry name" value="PIPLC_Y_DOMAIN"/>
    <property type="match status" value="1"/>
</dbReference>
<comment type="cofactor">
    <cofactor evidence="1">
        <name>Ca(2+)</name>
        <dbReference type="ChEBI" id="CHEBI:29108"/>
    </cofactor>
</comment>
<evidence type="ECO:0000259" key="16">
    <source>
        <dbReference type="PROSITE" id="PS50002"/>
    </source>
</evidence>
<protein>
    <recommendedName>
        <fullName evidence="2 14">Phosphoinositide phospholipase C</fullName>
        <ecNumber evidence="2 14">3.1.4.11</ecNumber>
    </recommendedName>
</protein>
<evidence type="ECO:0000256" key="12">
    <source>
        <dbReference type="PROSITE-ProRule" id="PRU00191"/>
    </source>
</evidence>
<keyword evidence="10 14" id="KW-0443">Lipid metabolism</keyword>
<evidence type="ECO:0000259" key="17">
    <source>
        <dbReference type="PROSITE" id="PS50003"/>
    </source>
</evidence>
<dbReference type="FunFam" id="2.30.30.40:FF:000119">
    <property type="entry name" value="1-phosphatidylinositol 4,5-bisphosphate phosphodiesterase gamma"/>
    <property type="match status" value="1"/>
</dbReference>
<dbReference type="Pfam" id="PF00168">
    <property type="entry name" value="C2"/>
    <property type="match status" value="1"/>
</dbReference>
<dbReference type="PROSITE" id="PS50003">
    <property type="entry name" value="PH_DOMAIN"/>
    <property type="match status" value="1"/>
</dbReference>